<protein>
    <recommendedName>
        <fullName evidence="2">NIF system FeS cluster assembly NifU C-terminal domain-containing protein</fullName>
    </recommendedName>
</protein>
<gene>
    <name evidence="3" type="ORF">AUJ27_03055</name>
</gene>
<name>A0A1J4TA21_9BACT</name>
<dbReference type="PANTHER" id="PTHR11178">
    <property type="entry name" value="IRON-SULFUR CLUSTER SCAFFOLD PROTEIN NFU-RELATED"/>
    <property type="match status" value="1"/>
</dbReference>
<dbReference type="GO" id="GO:0016226">
    <property type="term" value="P:iron-sulfur cluster assembly"/>
    <property type="evidence" value="ECO:0007669"/>
    <property type="project" value="InterPro"/>
</dbReference>
<dbReference type="EMBL" id="MNUU01000059">
    <property type="protein sequence ID" value="OIO07071.1"/>
    <property type="molecule type" value="Genomic_DNA"/>
</dbReference>
<dbReference type="AlphaFoldDB" id="A0A1J4TA21"/>
<organism evidence="3 4">
    <name type="scientific">Candidatus Falkowbacteria bacterium CG1_02_37_44</name>
    <dbReference type="NCBI Taxonomy" id="1805146"/>
    <lineage>
        <taxon>Bacteria</taxon>
        <taxon>Candidatus Falkowiibacteriota</taxon>
    </lineage>
</organism>
<dbReference type="InterPro" id="IPR034904">
    <property type="entry name" value="FSCA_dom_sf"/>
</dbReference>
<evidence type="ECO:0000313" key="3">
    <source>
        <dbReference type="EMBL" id="OIO07071.1"/>
    </source>
</evidence>
<dbReference type="InterPro" id="IPR001075">
    <property type="entry name" value="NIF_FeS_clus_asmbl_NifU_C"/>
</dbReference>
<dbReference type="GO" id="GO:0051536">
    <property type="term" value="F:iron-sulfur cluster binding"/>
    <property type="evidence" value="ECO:0007669"/>
    <property type="project" value="InterPro"/>
</dbReference>
<dbReference type="STRING" id="1805146.AUJ27_03055"/>
<dbReference type="SUPFAM" id="SSF117916">
    <property type="entry name" value="Fe-S cluster assembly (FSCA) domain-like"/>
    <property type="match status" value="1"/>
</dbReference>
<evidence type="ECO:0000259" key="2">
    <source>
        <dbReference type="Pfam" id="PF01106"/>
    </source>
</evidence>
<evidence type="ECO:0000313" key="4">
    <source>
        <dbReference type="Proteomes" id="UP000183192"/>
    </source>
</evidence>
<accession>A0A1J4TA21</accession>
<dbReference type="Proteomes" id="UP000183192">
    <property type="component" value="Unassembled WGS sequence"/>
</dbReference>
<reference evidence="3 4" key="1">
    <citation type="journal article" date="2016" name="Environ. Microbiol.">
        <title>Genomic resolution of a cold subsurface aquifer community provides metabolic insights for novel microbes adapted to high CO concentrations.</title>
        <authorList>
            <person name="Probst A.J."/>
            <person name="Castelle C.J."/>
            <person name="Singh A."/>
            <person name="Brown C.T."/>
            <person name="Anantharaman K."/>
            <person name="Sharon I."/>
            <person name="Hug L.A."/>
            <person name="Burstein D."/>
            <person name="Emerson J.B."/>
            <person name="Thomas B.C."/>
            <person name="Banfield J.F."/>
        </authorList>
    </citation>
    <scope>NUCLEOTIDE SEQUENCE [LARGE SCALE GENOMIC DNA]</scope>
    <source>
        <strain evidence="3">CG1_02_37_44</strain>
    </source>
</reference>
<dbReference type="Gene3D" id="3.30.300.130">
    <property type="entry name" value="Fe-S cluster assembly (FSCA)"/>
    <property type="match status" value="1"/>
</dbReference>
<dbReference type="Pfam" id="PF01106">
    <property type="entry name" value="NifU"/>
    <property type="match status" value="1"/>
</dbReference>
<dbReference type="GO" id="GO:0005506">
    <property type="term" value="F:iron ion binding"/>
    <property type="evidence" value="ECO:0007669"/>
    <property type="project" value="InterPro"/>
</dbReference>
<proteinExistence type="inferred from homology"/>
<evidence type="ECO:0000256" key="1">
    <source>
        <dbReference type="ARBA" id="ARBA00006420"/>
    </source>
</evidence>
<dbReference type="PANTHER" id="PTHR11178:SF1">
    <property type="entry name" value="NFU1 IRON-SULFUR CLUSTER SCAFFOLD HOMOLOG, MITOCHONDRIAL"/>
    <property type="match status" value="1"/>
</dbReference>
<feature type="domain" description="NIF system FeS cluster assembly NifU C-terminal" evidence="2">
    <location>
        <begin position="5"/>
        <end position="71"/>
    </location>
</feature>
<comment type="similarity">
    <text evidence="1">Belongs to the NifU family.</text>
</comment>
<sequence>MINIIKKSLEKIRPSLQADGGDIEYMDFDKKNGVLKVRLKGMCAHCPMSAITLQQGVEVEIKKEAPAVKEVMAV</sequence>
<comment type="caution">
    <text evidence="3">The sequence shown here is derived from an EMBL/GenBank/DDBJ whole genome shotgun (WGS) entry which is preliminary data.</text>
</comment>